<comment type="subcellular location">
    <subcellularLocation>
        <location evidence="1 6">Membrane</location>
        <topology evidence="1 6">Multi-pass membrane protein</topology>
    </subcellularLocation>
</comment>
<reference evidence="7 8" key="1">
    <citation type="submission" date="2018-01" db="EMBL/GenBank/DDBJ databases">
        <title>Genomic Encyclopedia of Type Strains, Phase III (KMG-III): the genomes of soil and plant-associated and newly described type strains.</title>
        <authorList>
            <person name="Whitman W."/>
        </authorList>
    </citation>
    <scope>NUCLEOTIDE SEQUENCE [LARGE SCALE GENOMIC DNA]</scope>
    <source>
        <strain evidence="7 8">HKI456</strain>
    </source>
</reference>
<protein>
    <recommendedName>
        <fullName evidence="6">GDT1 family protein</fullName>
    </recommendedName>
</protein>
<keyword evidence="5 6" id="KW-0472">Membrane</keyword>
<dbReference type="Proteomes" id="UP000243096">
    <property type="component" value="Unassembled WGS sequence"/>
</dbReference>
<evidence type="ECO:0000313" key="7">
    <source>
        <dbReference type="EMBL" id="PPB85059.1"/>
    </source>
</evidence>
<evidence type="ECO:0000256" key="2">
    <source>
        <dbReference type="ARBA" id="ARBA00009190"/>
    </source>
</evidence>
<dbReference type="Pfam" id="PF01169">
    <property type="entry name" value="GDT1"/>
    <property type="match status" value="2"/>
</dbReference>
<evidence type="ECO:0000256" key="1">
    <source>
        <dbReference type="ARBA" id="ARBA00004141"/>
    </source>
</evidence>
<dbReference type="InterPro" id="IPR001727">
    <property type="entry name" value="GDT1-like"/>
</dbReference>
<dbReference type="GO" id="GO:0016020">
    <property type="term" value="C:membrane"/>
    <property type="evidence" value="ECO:0007669"/>
    <property type="project" value="UniProtKB-SubCell"/>
</dbReference>
<accession>A0A2P5KEF1</accession>
<feature type="transmembrane region" description="Helical" evidence="6">
    <location>
        <begin position="190"/>
        <end position="211"/>
    </location>
</feature>
<feature type="transmembrane region" description="Helical" evidence="6">
    <location>
        <begin position="123"/>
        <end position="141"/>
    </location>
</feature>
<gene>
    <name evidence="7" type="ORF">B0O95_101146</name>
</gene>
<feature type="transmembrane region" description="Helical" evidence="6">
    <location>
        <begin position="223"/>
        <end position="245"/>
    </location>
</feature>
<keyword evidence="8" id="KW-1185">Reference proteome</keyword>
<feature type="transmembrane region" description="Helical" evidence="6">
    <location>
        <begin position="153"/>
        <end position="170"/>
    </location>
</feature>
<dbReference type="EMBL" id="PRDW01000001">
    <property type="protein sequence ID" value="PPB85059.1"/>
    <property type="molecule type" value="Genomic_DNA"/>
</dbReference>
<feature type="transmembrane region" description="Helical" evidence="6">
    <location>
        <begin position="90"/>
        <end position="111"/>
    </location>
</feature>
<dbReference type="PANTHER" id="PTHR12608:SF1">
    <property type="entry name" value="TRANSMEMBRANE PROTEIN 165"/>
    <property type="match status" value="1"/>
</dbReference>
<evidence type="ECO:0000256" key="4">
    <source>
        <dbReference type="ARBA" id="ARBA00022989"/>
    </source>
</evidence>
<sequence>MRSGIRQHTWPARRVRPWQVQPRGLARPVIHELPEQAEQRVNRRSRIHGLRITSLMTEAFLVSAGGVALAEIGDKTQLLSLVLAARYRKPWPIVFGVLAATLANHAGAGALGQWLSSLLTPSAMRWALALSFIAMGAWVLAPDRLRTEDARPARTRLGIFGTTVLTFFIAEMGDKTQIATIALAARFHDLPSVVIGTTLGMMLANVPAIFLGERFAHRLPTTAVHAVAAVMFIVLGVLALCDVGLGSQ</sequence>
<name>A0A2P5KEF1_9BURK</name>
<organism evidence="7 8">
    <name type="scientific">Mycetohabitans endofungorum</name>
    <dbReference type="NCBI Taxonomy" id="417203"/>
    <lineage>
        <taxon>Bacteria</taxon>
        <taxon>Pseudomonadati</taxon>
        <taxon>Pseudomonadota</taxon>
        <taxon>Betaproteobacteria</taxon>
        <taxon>Burkholderiales</taxon>
        <taxon>Burkholderiaceae</taxon>
        <taxon>Mycetohabitans</taxon>
    </lineage>
</organism>
<evidence type="ECO:0000313" key="8">
    <source>
        <dbReference type="Proteomes" id="UP000243096"/>
    </source>
</evidence>
<dbReference type="PANTHER" id="PTHR12608">
    <property type="entry name" value="TRANSMEMBRANE PROTEIN HTP-1 RELATED"/>
    <property type="match status" value="1"/>
</dbReference>
<evidence type="ECO:0000256" key="3">
    <source>
        <dbReference type="ARBA" id="ARBA00022692"/>
    </source>
</evidence>
<keyword evidence="4 6" id="KW-1133">Transmembrane helix</keyword>
<dbReference type="AlphaFoldDB" id="A0A2P5KEF1"/>
<evidence type="ECO:0000256" key="5">
    <source>
        <dbReference type="ARBA" id="ARBA00023136"/>
    </source>
</evidence>
<keyword evidence="3 6" id="KW-0812">Transmembrane</keyword>
<evidence type="ECO:0000256" key="6">
    <source>
        <dbReference type="RuleBase" id="RU365102"/>
    </source>
</evidence>
<dbReference type="GO" id="GO:0046873">
    <property type="term" value="F:metal ion transmembrane transporter activity"/>
    <property type="evidence" value="ECO:0007669"/>
    <property type="project" value="InterPro"/>
</dbReference>
<comment type="similarity">
    <text evidence="2 6">Belongs to the GDT1 family.</text>
</comment>
<proteinExistence type="inferred from homology"/>
<comment type="caution">
    <text evidence="7">The sequence shown here is derived from an EMBL/GenBank/DDBJ whole genome shotgun (WGS) entry which is preliminary data.</text>
</comment>